<evidence type="ECO:0000313" key="3">
    <source>
        <dbReference type="Proteomes" id="UP000266723"/>
    </source>
</evidence>
<dbReference type="Proteomes" id="UP000266723">
    <property type="component" value="Unassembled WGS sequence"/>
</dbReference>
<name>A0ABQ7AIG4_BRACR</name>
<proteinExistence type="predicted"/>
<dbReference type="EMBL" id="QGKV02002055">
    <property type="protein sequence ID" value="KAF3497484.1"/>
    <property type="molecule type" value="Genomic_DNA"/>
</dbReference>
<evidence type="ECO:0000313" key="2">
    <source>
        <dbReference type="EMBL" id="KAF3497484.1"/>
    </source>
</evidence>
<sequence length="141" mass="16199">MRVSGDGHRRRRQKTAEHDGRRRQNTAAARRWRTAEADGIGNFRRARTMKIAGARAGSSRLRLQRGQRLQLSLDERNTMMALHVRYSQRLRSYRGITKRTKLSLTAWRFSEGFLLRRTVVTSLASSRHVVVLGRGKQAIGT</sequence>
<reference evidence="2 3" key="1">
    <citation type="journal article" date="2020" name="BMC Genomics">
        <title>Intraspecific diversification of the crop wild relative Brassica cretica Lam. using demographic model selection.</title>
        <authorList>
            <person name="Kioukis A."/>
            <person name="Michalopoulou V.A."/>
            <person name="Briers L."/>
            <person name="Pirintsos S."/>
            <person name="Studholme D.J."/>
            <person name="Pavlidis P."/>
            <person name="Sarris P.F."/>
        </authorList>
    </citation>
    <scope>NUCLEOTIDE SEQUENCE [LARGE SCALE GENOMIC DNA]</scope>
    <source>
        <strain evidence="3">cv. PFS-1207/04</strain>
    </source>
</reference>
<protein>
    <submittedName>
        <fullName evidence="2">Uncharacterized protein</fullName>
    </submittedName>
</protein>
<accession>A0ABQ7AIG4</accession>
<feature type="region of interest" description="Disordered" evidence="1">
    <location>
        <begin position="1"/>
        <end position="30"/>
    </location>
</feature>
<evidence type="ECO:0000256" key="1">
    <source>
        <dbReference type="SAM" id="MobiDB-lite"/>
    </source>
</evidence>
<organism evidence="2 3">
    <name type="scientific">Brassica cretica</name>
    <name type="common">Mustard</name>
    <dbReference type="NCBI Taxonomy" id="69181"/>
    <lineage>
        <taxon>Eukaryota</taxon>
        <taxon>Viridiplantae</taxon>
        <taxon>Streptophyta</taxon>
        <taxon>Embryophyta</taxon>
        <taxon>Tracheophyta</taxon>
        <taxon>Spermatophyta</taxon>
        <taxon>Magnoliopsida</taxon>
        <taxon>eudicotyledons</taxon>
        <taxon>Gunneridae</taxon>
        <taxon>Pentapetalae</taxon>
        <taxon>rosids</taxon>
        <taxon>malvids</taxon>
        <taxon>Brassicales</taxon>
        <taxon>Brassicaceae</taxon>
        <taxon>Brassiceae</taxon>
        <taxon>Brassica</taxon>
    </lineage>
</organism>
<comment type="caution">
    <text evidence="2">The sequence shown here is derived from an EMBL/GenBank/DDBJ whole genome shotgun (WGS) entry which is preliminary data.</text>
</comment>
<keyword evidence="3" id="KW-1185">Reference proteome</keyword>
<gene>
    <name evidence="2" type="ORF">DY000_02053191</name>
</gene>